<dbReference type="AlphaFoldDB" id="W4LVK7"/>
<feature type="non-terminal residue" evidence="2">
    <location>
        <position position="381"/>
    </location>
</feature>
<name>W4LVK7_ENTF1</name>
<dbReference type="InterPro" id="IPR050483">
    <property type="entry name" value="CoA-transferase_III_domain"/>
</dbReference>
<keyword evidence="3" id="KW-1185">Reference proteome</keyword>
<organism evidence="2 3">
    <name type="scientific">Entotheonella factor</name>
    <dbReference type="NCBI Taxonomy" id="1429438"/>
    <lineage>
        <taxon>Bacteria</taxon>
        <taxon>Pseudomonadati</taxon>
        <taxon>Nitrospinota/Tectimicrobiota group</taxon>
        <taxon>Candidatus Tectimicrobiota</taxon>
        <taxon>Candidatus Entotheonellia</taxon>
        <taxon>Candidatus Entotheonellales</taxon>
        <taxon>Candidatus Entotheonellaceae</taxon>
        <taxon>Candidatus Entotheonella</taxon>
    </lineage>
</organism>
<dbReference type="SUPFAM" id="SSF89796">
    <property type="entry name" value="CoA-transferase family III (CaiB/BaiF)"/>
    <property type="match status" value="1"/>
</dbReference>
<dbReference type="EMBL" id="AZHW01000172">
    <property type="protein sequence ID" value="ETX02159.1"/>
    <property type="molecule type" value="Genomic_DNA"/>
</dbReference>
<dbReference type="HOGENOM" id="CLU_033975_2_0_7"/>
<gene>
    <name evidence="2" type="ORF">ETSY1_04585</name>
</gene>
<dbReference type="InterPro" id="IPR003673">
    <property type="entry name" value="CoA-Trfase_fam_III"/>
</dbReference>
<dbReference type="Pfam" id="PF02515">
    <property type="entry name" value="CoA_transf_3"/>
    <property type="match status" value="1"/>
</dbReference>
<proteinExistence type="predicted"/>
<comment type="caution">
    <text evidence="2">The sequence shown here is derived from an EMBL/GenBank/DDBJ whole genome shotgun (WGS) entry which is preliminary data.</text>
</comment>
<dbReference type="PANTHER" id="PTHR48207:SF4">
    <property type="entry name" value="BLL6097 PROTEIN"/>
    <property type="match status" value="1"/>
</dbReference>
<dbReference type="Gene3D" id="3.40.50.10540">
    <property type="entry name" value="Crotonobetainyl-coa:carnitine coa-transferase, domain 1"/>
    <property type="match status" value="1"/>
</dbReference>
<evidence type="ECO:0008006" key="4">
    <source>
        <dbReference type="Google" id="ProtNLM"/>
    </source>
</evidence>
<dbReference type="InterPro" id="IPR023606">
    <property type="entry name" value="CoA-Trfase_III_dom_1_sf"/>
</dbReference>
<evidence type="ECO:0000256" key="1">
    <source>
        <dbReference type="ARBA" id="ARBA00022679"/>
    </source>
</evidence>
<keyword evidence="1" id="KW-0808">Transferase</keyword>
<dbReference type="Proteomes" id="UP000019141">
    <property type="component" value="Unassembled WGS sequence"/>
</dbReference>
<dbReference type="PANTHER" id="PTHR48207">
    <property type="entry name" value="SUCCINATE--HYDROXYMETHYLGLUTARATE COA-TRANSFERASE"/>
    <property type="match status" value="1"/>
</dbReference>
<accession>W4LVK7</accession>
<reference evidence="2 3" key="1">
    <citation type="journal article" date="2014" name="Nature">
        <title>An environmental bacterial taxon with a large and distinct metabolic repertoire.</title>
        <authorList>
            <person name="Wilson M.C."/>
            <person name="Mori T."/>
            <person name="Ruckert C."/>
            <person name="Uria A.R."/>
            <person name="Helf M.J."/>
            <person name="Takada K."/>
            <person name="Gernert C."/>
            <person name="Steffens U.A."/>
            <person name="Heycke N."/>
            <person name="Schmitt S."/>
            <person name="Rinke C."/>
            <person name="Helfrich E.J."/>
            <person name="Brachmann A.O."/>
            <person name="Gurgui C."/>
            <person name="Wakimoto T."/>
            <person name="Kracht M."/>
            <person name="Crusemann M."/>
            <person name="Hentschel U."/>
            <person name="Abe I."/>
            <person name="Matsunaga S."/>
            <person name="Kalinowski J."/>
            <person name="Takeyama H."/>
            <person name="Piel J."/>
        </authorList>
    </citation>
    <scope>NUCLEOTIDE SEQUENCE [LARGE SCALE GENOMIC DNA]</scope>
    <source>
        <strain evidence="3">TSY1</strain>
    </source>
</reference>
<dbReference type="GO" id="GO:0008410">
    <property type="term" value="F:CoA-transferase activity"/>
    <property type="evidence" value="ECO:0007669"/>
    <property type="project" value="TreeGrafter"/>
</dbReference>
<evidence type="ECO:0000313" key="3">
    <source>
        <dbReference type="Proteomes" id="UP000019141"/>
    </source>
</evidence>
<evidence type="ECO:0000313" key="2">
    <source>
        <dbReference type="EMBL" id="ETX02159.1"/>
    </source>
</evidence>
<protein>
    <recommendedName>
        <fullName evidence="4">CoA transferase</fullName>
    </recommendedName>
</protein>
<sequence>MKGMTTPQAMTGIRVLDFSWFGAAPIGTKWLADHGAEVIRVESHERLDSLRVLGSGHFRDYTPDLNGSGFFNDFNSSKYGITLNLNRPEGIEIAKRLVAISDVVIDSFTRRAMRKWGLYYDDLVRIKPDIIVINASQQGHTGPHADYLGFGYNLQALAGINHLTGYADGYPLGTSVNYPDFVMPMFIASVIISALLYRKRTGKGQHIDFSQYQAMVSTLGPIVMDAMVNDRVQARTGGRSATAAPHGIYPCQGDDRWCAIAVFTDEEWQSLGRVAGRPSWAQEPRFQTLMGRLKHVDDLDAHVASWTAQHPPETVMQQLQATGVAAGVVQNAQDLLEHDPQLRHRGHYHQLNHPVTGLTYYNSSCQLLEIHGILRFNEGEI</sequence>
<dbReference type="Gene3D" id="3.30.1540.10">
    <property type="entry name" value="formyl-coa transferase, domain 3"/>
    <property type="match status" value="1"/>
</dbReference>
<dbReference type="InterPro" id="IPR044855">
    <property type="entry name" value="CoA-Trfase_III_dom3_sf"/>
</dbReference>